<dbReference type="Proteomes" id="UP001143474">
    <property type="component" value="Unassembled WGS sequence"/>
</dbReference>
<sequence length="428" mass="43945">MADTGSTPLKYSNGAPQEMPLPITLFDSVMDKVRDWVDNTSPGAVKRAGDYYVAAHDLLQDAAVTLKQKAVELAAQYQGPESVAAQKELQRLHASIRELAGKMNEVGVPLRKYAETLTWAQQNIVTKRGEDSRSDHDTDWADNIPFYGMYRVERRARDRFNEINEKIVQHYQELPSEVQHSLPTPMQIEIPDYRNVDLPSGPGGLPGGTGGDAFTPTRLDVNGPGANDLGLNGLDPDGFDPNGAGPGVIGGLPSDPTGTGQNGSGQGGWNPNGSGANGLPGGLGPNSVDGSLPGLDATALSGPGSGETVLAGLNDHGLTGPQNGLGNGPSFGNTLNGNPLNGSGVGPPNGTGQGGLGPVSGVFGPGGGPGKGLGAGQVRAGGSPMMPFVPPGGGAGAKENQDRENSTWLMEDDEVWGNGGDTIPPVIA</sequence>
<feature type="compositionally biased region" description="Gly residues" evidence="1">
    <location>
        <begin position="343"/>
        <end position="375"/>
    </location>
</feature>
<dbReference type="EMBL" id="BSEV01000024">
    <property type="protein sequence ID" value="GLK13599.1"/>
    <property type="molecule type" value="Genomic_DNA"/>
</dbReference>
<dbReference type="InterPro" id="IPR038332">
    <property type="entry name" value="PPE_sf"/>
</dbReference>
<feature type="compositionally biased region" description="Polar residues" evidence="1">
    <location>
        <begin position="330"/>
        <end position="341"/>
    </location>
</feature>
<dbReference type="RefSeq" id="WP_271221878.1">
    <property type="nucleotide sequence ID" value="NZ_BAAAVD010000038.1"/>
</dbReference>
<feature type="region of interest" description="Disordered" evidence="1">
    <location>
        <begin position="319"/>
        <end position="378"/>
    </location>
</feature>
<accession>A0A9W6MGD1</accession>
<dbReference type="Gene3D" id="1.20.1260.20">
    <property type="entry name" value="PPE superfamily"/>
    <property type="match status" value="1"/>
</dbReference>
<evidence type="ECO:0008006" key="4">
    <source>
        <dbReference type="Google" id="ProtNLM"/>
    </source>
</evidence>
<gene>
    <name evidence="2" type="ORF">GCM10017600_70100</name>
</gene>
<dbReference type="AlphaFoldDB" id="A0A9W6MGD1"/>
<feature type="compositionally biased region" description="Gly residues" evidence="1">
    <location>
        <begin position="201"/>
        <end position="211"/>
    </location>
</feature>
<evidence type="ECO:0000256" key="1">
    <source>
        <dbReference type="SAM" id="MobiDB-lite"/>
    </source>
</evidence>
<evidence type="ECO:0000313" key="2">
    <source>
        <dbReference type="EMBL" id="GLK13599.1"/>
    </source>
</evidence>
<feature type="region of interest" description="Disordered" evidence="1">
    <location>
        <begin position="193"/>
        <end position="301"/>
    </location>
</feature>
<reference evidence="2" key="2">
    <citation type="submission" date="2023-01" db="EMBL/GenBank/DDBJ databases">
        <authorList>
            <person name="Sun Q."/>
            <person name="Evtushenko L."/>
        </authorList>
    </citation>
    <scope>NUCLEOTIDE SEQUENCE</scope>
    <source>
        <strain evidence="2">VKM Ac-2007</strain>
    </source>
</reference>
<evidence type="ECO:0000313" key="3">
    <source>
        <dbReference type="Proteomes" id="UP001143474"/>
    </source>
</evidence>
<organism evidence="2 3">
    <name type="scientific">Streptosporangium carneum</name>
    <dbReference type="NCBI Taxonomy" id="47481"/>
    <lineage>
        <taxon>Bacteria</taxon>
        <taxon>Bacillati</taxon>
        <taxon>Actinomycetota</taxon>
        <taxon>Actinomycetes</taxon>
        <taxon>Streptosporangiales</taxon>
        <taxon>Streptosporangiaceae</taxon>
        <taxon>Streptosporangium</taxon>
    </lineage>
</organism>
<keyword evidence="3" id="KW-1185">Reference proteome</keyword>
<name>A0A9W6MGD1_9ACTN</name>
<proteinExistence type="predicted"/>
<comment type="caution">
    <text evidence="2">The sequence shown here is derived from an EMBL/GenBank/DDBJ whole genome shotgun (WGS) entry which is preliminary data.</text>
</comment>
<reference evidence="2" key="1">
    <citation type="journal article" date="2014" name="Int. J. Syst. Evol. Microbiol.">
        <title>Complete genome sequence of Corynebacterium casei LMG S-19264T (=DSM 44701T), isolated from a smear-ripened cheese.</title>
        <authorList>
            <consortium name="US DOE Joint Genome Institute (JGI-PGF)"/>
            <person name="Walter F."/>
            <person name="Albersmeier A."/>
            <person name="Kalinowski J."/>
            <person name="Ruckert C."/>
        </authorList>
    </citation>
    <scope>NUCLEOTIDE SEQUENCE</scope>
    <source>
        <strain evidence="2">VKM Ac-2007</strain>
    </source>
</reference>
<feature type="compositionally biased region" description="Gly residues" evidence="1">
    <location>
        <begin position="260"/>
        <end position="284"/>
    </location>
</feature>
<protein>
    <recommendedName>
        <fullName evidence="4">PPE family domain-containing protein</fullName>
    </recommendedName>
</protein>